<reference evidence="7 8" key="1">
    <citation type="submission" date="2018-06" db="EMBL/GenBank/DDBJ databases">
        <authorList>
            <consortium name="Pathogen Informatics"/>
            <person name="Doyle S."/>
        </authorList>
    </citation>
    <scope>NUCLEOTIDE SEQUENCE [LARGE SCALE GENOMIC DNA]</scope>
    <source>
        <strain evidence="7 8">NCTC11535</strain>
    </source>
</reference>
<dbReference type="PANTHER" id="PTHR43879:SF1">
    <property type="entry name" value="GLUCOSE IMPORT SYSTEM PERMEASE PROTEIN GLCU"/>
    <property type="match status" value="1"/>
</dbReference>
<dbReference type="PANTHER" id="PTHR43879">
    <property type="entry name" value="ABC TRANSPORTER PERMEASE PROTEIN"/>
    <property type="match status" value="1"/>
</dbReference>
<keyword evidence="3 5" id="KW-1133">Transmembrane helix</keyword>
<feature type="transmembrane region" description="Helical" evidence="5">
    <location>
        <begin position="95"/>
        <end position="116"/>
    </location>
</feature>
<evidence type="ECO:0000313" key="7">
    <source>
        <dbReference type="EMBL" id="SPT53424.1"/>
    </source>
</evidence>
<dbReference type="CDD" id="cd06261">
    <property type="entry name" value="TM_PBP2"/>
    <property type="match status" value="1"/>
</dbReference>
<dbReference type="Pfam" id="PF00528">
    <property type="entry name" value="BPD_transp_1"/>
    <property type="match status" value="1"/>
</dbReference>
<gene>
    <name evidence="7" type="primary">ycjP_1</name>
    <name evidence="7" type="ORF">NCTC11535_01088</name>
</gene>
<feature type="transmembrane region" description="Helical" evidence="5">
    <location>
        <begin position="203"/>
        <end position="225"/>
    </location>
</feature>
<comment type="subcellular location">
    <subcellularLocation>
        <location evidence="5">Cell membrane</location>
        <topology evidence="5">Multi-pass membrane protein</topology>
    </subcellularLocation>
    <subcellularLocation>
        <location evidence="1">Membrane</location>
        <topology evidence="1">Multi-pass membrane protein</topology>
    </subcellularLocation>
</comment>
<feature type="transmembrane region" description="Helical" evidence="5">
    <location>
        <begin position="231"/>
        <end position="250"/>
    </location>
</feature>
<dbReference type="PROSITE" id="PS50928">
    <property type="entry name" value="ABC_TM1"/>
    <property type="match status" value="1"/>
</dbReference>
<dbReference type="Proteomes" id="UP000250006">
    <property type="component" value="Unassembled WGS sequence"/>
</dbReference>
<feature type="transmembrane region" description="Helical" evidence="5">
    <location>
        <begin position="123"/>
        <end position="142"/>
    </location>
</feature>
<protein>
    <submittedName>
        <fullName evidence="7">Inner membrane ABC transporter permease protein ycjP</fullName>
    </submittedName>
</protein>
<dbReference type="Gene3D" id="1.10.3720.10">
    <property type="entry name" value="MetI-like"/>
    <property type="match status" value="1"/>
</dbReference>
<proteinExistence type="inferred from homology"/>
<evidence type="ECO:0000259" key="6">
    <source>
        <dbReference type="PROSITE" id="PS50928"/>
    </source>
</evidence>
<evidence type="ECO:0000256" key="1">
    <source>
        <dbReference type="ARBA" id="ARBA00004141"/>
    </source>
</evidence>
<comment type="similarity">
    <text evidence="5">Belongs to the binding-protein-dependent transport system permease family.</text>
</comment>
<dbReference type="InterPro" id="IPR000515">
    <property type="entry name" value="MetI-like"/>
</dbReference>
<evidence type="ECO:0000256" key="2">
    <source>
        <dbReference type="ARBA" id="ARBA00022692"/>
    </source>
</evidence>
<dbReference type="EMBL" id="UAPQ01000006">
    <property type="protein sequence ID" value="SPT53424.1"/>
    <property type="molecule type" value="Genomic_DNA"/>
</dbReference>
<feature type="transmembrane region" description="Helical" evidence="5">
    <location>
        <begin position="162"/>
        <end position="182"/>
    </location>
</feature>
<feature type="transmembrane region" description="Helical" evidence="5">
    <location>
        <begin position="32"/>
        <end position="53"/>
    </location>
</feature>
<keyword evidence="2 5" id="KW-0812">Transmembrane</keyword>
<keyword evidence="4 5" id="KW-0472">Membrane</keyword>
<organism evidence="7 8">
    <name type="scientific">Actinomyces bovis</name>
    <dbReference type="NCBI Taxonomy" id="1658"/>
    <lineage>
        <taxon>Bacteria</taxon>
        <taxon>Bacillati</taxon>
        <taxon>Actinomycetota</taxon>
        <taxon>Actinomycetes</taxon>
        <taxon>Actinomycetales</taxon>
        <taxon>Actinomycetaceae</taxon>
        <taxon>Actinomyces</taxon>
    </lineage>
</organism>
<name>A0ABY1VNA3_9ACTO</name>
<comment type="caution">
    <text evidence="7">The sequence shown here is derived from an EMBL/GenBank/DDBJ whole genome shotgun (WGS) entry which is preliminary data.</text>
</comment>
<evidence type="ECO:0000313" key="8">
    <source>
        <dbReference type="Proteomes" id="UP000250006"/>
    </source>
</evidence>
<sequence>MTAITETTVTSAASSVASKPSRQSSGLQWGMVLRYALLLLSLILVLIPVYVLLVTSFKNGAEADPSSTWFLPKHWDASNWGKAWSELSGGLVRSLLLVIPSSLISSMLGSANGFVLSKWRFPGANLVFTLILFGMFIPYQAVMIPLMKLLTSAEMGMGIPTLIFMHVVYGIPICTLIFRNYYETIPDELVEAARVDGAGMLRTYFSVVLPISIPSFVVVIIWQFTSAWNDFLFALFFGGGAQSGPVTLALNNLAHGSIMADYGASMSGALIASVPTLLVYIFLGKYFVGGLMAGSVKG</sequence>
<dbReference type="SUPFAM" id="SSF161098">
    <property type="entry name" value="MetI-like"/>
    <property type="match status" value="1"/>
</dbReference>
<evidence type="ECO:0000256" key="4">
    <source>
        <dbReference type="ARBA" id="ARBA00023136"/>
    </source>
</evidence>
<evidence type="ECO:0000256" key="3">
    <source>
        <dbReference type="ARBA" id="ARBA00022989"/>
    </source>
</evidence>
<accession>A0ABY1VNA3</accession>
<keyword evidence="5" id="KW-0813">Transport</keyword>
<keyword evidence="8" id="KW-1185">Reference proteome</keyword>
<evidence type="ECO:0000256" key="5">
    <source>
        <dbReference type="RuleBase" id="RU363032"/>
    </source>
</evidence>
<feature type="domain" description="ABC transmembrane type-1" evidence="6">
    <location>
        <begin position="91"/>
        <end position="283"/>
    </location>
</feature>
<feature type="transmembrane region" description="Helical" evidence="5">
    <location>
        <begin position="262"/>
        <end position="283"/>
    </location>
</feature>
<dbReference type="InterPro" id="IPR035906">
    <property type="entry name" value="MetI-like_sf"/>
</dbReference>